<dbReference type="InterPro" id="IPR007197">
    <property type="entry name" value="rSAM"/>
</dbReference>
<organism evidence="7 8">
    <name type="scientific">Labilithrix luteola</name>
    <dbReference type="NCBI Taxonomy" id="1391654"/>
    <lineage>
        <taxon>Bacteria</taxon>
        <taxon>Pseudomonadati</taxon>
        <taxon>Myxococcota</taxon>
        <taxon>Polyangia</taxon>
        <taxon>Polyangiales</taxon>
        <taxon>Labilitrichaceae</taxon>
        <taxon>Labilithrix</taxon>
    </lineage>
</organism>
<protein>
    <submittedName>
        <fullName evidence="7">Fe-S oxidoreductase</fullName>
    </submittedName>
</protein>
<evidence type="ECO:0000256" key="5">
    <source>
        <dbReference type="ARBA" id="ARBA00023014"/>
    </source>
</evidence>
<dbReference type="PROSITE" id="PS51918">
    <property type="entry name" value="RADICAL_SAM"/>
    <property type="match status" value="1"/>
</dbReference>
<dbReference type="InterPro" id="IPR013785">
    <property type="entry name" value="Aldolase_TIM"/>
</dbReference>
<dbReference type="SMART" id="SM00729">
    <property type="entry name" value="Elp3"/>
    <property type="match status" value="1"/>
</dbReference>
<reference evidence="7 8" key="1">
    <citation type="submission" date="2015-08" db="EMBL/GenBank/DDBJ databases">
        <authorList>
            <person name="Babu N.S."/>
            <person name="Beckwith C.J."/>
            <person name="Beseler K.G."/>
            <person name="Brison A."/>
            <person name="Carone J.V."/>
            <person name="Caskin T.P."/>
            <person name="Diamond M."/>
            <person name="Durham M.E."/>
            <person name="Foxe J.M."/>
            <person name="Go M."/>
            <person name="Henderson B.A."/>
            <person name="Jones I.B."/>
            <person name="McGettigan J.A."/>
            <person name="Micheletti S.J."/>
            <person name="Nasrallah M.E."/>
            <person name="Ortiz D."/>
            <person name="Piller C.R."/>
            <person name="Privatt S.R."/>
            <person name="Schneider S.L."/>
            <person name="Sharp S."/>
            <person name="Smith T.C."/>
            <person name="Stanton J.D."/>
            <person name="Ullery H.E."/>
            <person name="Wilson R.J."/>
            <person name="Serrano M.G."/>
            <person name="Buck G."/>
            <person name="Lee V."/>
            <person name="Wang Y."/>
            <person name="Carvalho R."/>
            <person name="Voegtly L."/>
            <person name="Shi R."/>
            <person name="Duckworth R."/>
            <person name="Johnson A."/>
            <person name="Loviza R."/>
            <person name="Walstead R."/>
            <person name="Shah Z."/>
            <person name="Kiflezghi M."/>
            <person name="Wade K."/>
            <person name="Ball S.L."/>
            <person name="Bradley K.W."/>
            <person name="Asai D.J."/>
            <person name="Bowman C.A."/>
            <person name="Russell D.A."/>
            <person name="Pope W.H."/>
            <person name="Jacobs-Sera D."/>
            <person name="Hendrix R.W."/>
            <person name="Hatfull G.F."/>
        </authorList>
    </citation>
    <scope>NUCLEOTIDE SEQUENCE [LARGE SCALE GENOMIC DNA]</scope>
    <source>
        <strain evidence="7 8">DSM 27648</strain>
    </source>
</reference>
<evidence type="ECO:0000256" key="4">
    <source>
        <dbReference type="ARBA" id="ARBA00023004"/>
    </source>
</evidence>
<gene>
    <name evidence="7" type="ORF">AKJ09_00379</name>
</gene>
<dbReference type="GO" id="GO:0051536">
    <property type="term" value="F:iron-sulfur cluster binding"/>
    <property type="evidence" value="ECO:0007669"/>
    <property type="project" value="UniProtKB-KW"/>
</dbReference>
<evidence type="ECO:0000259" key="6">
    <source>
        <dbReference type="PROSITE" id="PS51918"/>
    </source>
</evidence>
<evidence type="ECO:0000256" key="1">
    <source>
        <dbReference type="ARBA" id="ARBA00001966"/>
    </source>
</evidence>
<dbReference type="CDD" id="cd01335">
    <property type="entry name" value="Radical_SAM"/>
    <property type="match status" value="1"/>
</dbReference>
<dbReference type="InterPro" id="IPR051198">
    <property type="entry name" value="BchE-like"/>
</dbReference>
<dbReference type="PANTHER" id="PTHR43409:SF4">
    <property type="entry name" value="RADICAL SAM SUPERFAMILY PROTEIN"/>
    <property type="match status" value="1"/>
</dbReference>
<evidence type="ECO:0000256" key="3">
    <source>
        <dbReference type="ARBA" id="ARBA00022723"/>
    </source>
</evidence>
<dbReference type="InterPro" id="IPR058240">
    <property type="entry name" value="rSAM_sf"/>
</dbReference>
<dbReference type="SFLD" id="SFLDG01082">
    <property type="entry name" value="B12-binding_domain_containing"/>
    <property type="match status" value="1"/>
</dbReference>
<dbReference type="STRING" id="1391654.AKJ09_00379"/>
<accession>A0A0K1PJM4</accession>
<dbReference type="InterPro" id="IPR006638">
    <property type="entry name" value="Elp3/MiaA/NifB-like_rSAM"/>
</dbReference>
<keyword evidence="4" id="KW-0408">Iron</keyword>
<dbReference type="KEGG" id="llu:AKJ09_00379"/>
<dbReference type="GO" id="GO:0003824">
    <property type="term" value="F:catalytic activity"/>
    <property type="evidence" value="ECO:0007669"/>
    <property type="project" value="InterPro"/>
</dbReference>
<dbReference type="Proteomes" id="UP000064967">
    <property type="component" value="Chromosome"/>
</dbReference>
<sequence length="289" mass="32081">MRYEGRLYRPPSEADALILQATIGCSWNHCTYCDMYRDKSFRLRSLEDSLADLDRAAIACADEVEKLFVADGDALVMPMDHWLPILERARRLFPRLRRVSCYAMARNVLAKAEEELRRLADEGLSLLYIGPESGDDPTLKRIAKGDDAAAHVEAAKRAHGAGMQLSVIALLGIAMERSNEHAQATADLVTRMDPEFFSALTVTVVEGTPLDRLAKRGRFEVPAVPALLAELRTMVAEARPTNAVFRTNHASNYLPLGGRLPLDRDRIVAVIDGALDGSIPLRQEWMRGL</sequence>
<comment type="cofactor">
    <cofactor evidence="1">
        <name>[4Fe-4S] cluster</name>
        <dbReference type="ChEBI" id="CHEBI:49883"/>
    </cofactor>
</comment>
<dbReference type="SUPFAM" id="SSF102114">
    <property type="entry name" value="Radical SAM enzymes"/>
    <property type="match status" value="1"/>
</dbReference>
<evidence type="ECO:0000313" key="8">
    <source>
        <dbReference type="Proteomes" id="UP000064967"/>
    </source>
</evidence>
<keyword evidence="3" id="KW-0479">Metal-binding</keyword>
<proteinExistence type="predicted"/>
<dbReference type="Gene3D" id="3.20.20.70">
    <property type="entry name" value="Aldolase class I"/>
    <property type="match status" value="1"/>
</dbReference>
<feature type="domain" description="Radical SAM core" evidence="6">
    <location>
        <begin position="9"/>
        <end position="246"/>
    </location>
</feature>
<dbReference type="EMBL" id="CP012333">
    <property type="protein sequence ID" value="AKU93715.1"/>
    <property type="molecule type" value="Genomic_DNA"/>
</dbReference>
<dbReference type="OrthoDB" id="5470216at2"/>
<name>A0A0K1PJM4_9BACT</name>
<keyword evidence="8" id="KW-1185">Reference proteome</keyword>
<dbReference type="SFLD" id="SFLDS00029">
    <property type="entry name" value="Radical_SAM"/>
    <property type="match status" value="1"/>
</dbReference>
<evidence type="ECO:0000313" key="7">
    <source>
        <dbReference type="EMBL" id="AKU93715.1"/>
    </source>
</evidence>
<dbReference type="RefSeq" id="WP_146645427.1">
    <property type="nucleotide sequence ID" value="NZ_CP012333.1"/>
</dbReference>
<keyword evidence="5" id="KW-0411">Iron-sulfur</keyword>
<evidence type="ECO:0000256" key="2">
    <source>
        <dbReference type="ARBA" id="ARBA00022691"/>
    </source>
</evidence>
<dbReference type="Pfam" id="PF04055">
    <property type="entry name" value="Radical_SAM"/>
    <property type="match status" value="1"/>
</dbReference>
<dbReference type="GO" id="GO:0046872">
    <property type="term" value="F:metal ion binding"/>
    <property type="evidence" value="ECO:0007669"/>
    <property type="project" value="UniProtKB-KW"/>
</dbReference>
<dbReference type="SFLD" id="SFLDG01095">
    <property type="entry name" value="Uncharacterised_Radical_SAM_Su"/>
    <property type="match status" value="1"/>
</dbReference>
<dbReference type="AlphaFoldDB" id="A0A0K1PJM4"/>
<dbReference type="PANTHER" id="PTHR43409">
    <property type="entry name" value="ANAEROBIC MAGNESIUM-PROTOPORPHYRIN IX MONOMETHYL ESTER CYCLASE-RELATED"/>
    <property type="match status" value="1"/>
</dbReference>
<keyword evidence="2" id="KW-0949">S-adenosyl-L-methionine</keyword>